<reference evidence="7 8" key="2">
    <citation type="journal article" date="2019" name="G3 (Bethesda)">
        <title>Hybrid Assembly of the Genome of the Entomopathogenic Nematode Steinernema carpocapsae Identifies the X-Chromosome.</title>
        <authorList>
            <person name="Serra L."/>
            <person name="Macchietto M."/>
            <person name="Macias-Munoz A."/>
            <person name="McGill C.J."/>
            <person name="Rodriguez I.M."/>
            <person name="Rodriguez B."/>
            <person name="Murad R."/>
            <person name="Mortazavi A."/>
        </authorList>
    </citation>
    <scope>NUCLEOTIDE SEQUENCE [LARGE SCALE GENOMIC DNA]</scope>
    <source>
        <strain evidence="7 8">ALL</strain>
    </source>
</reference>
<evidence type="ECO:0000313" key="7">
    <source>
        <dbReference type="EMBL" id="TKR83058.1"/>
    </source>
</evidence>
<sequence length="392" mass="45146">MQQQAFPGLAPPPQRIPNVPGIPGPPVGGMHHNTNMQMNANLGMGLNPAALRPTQMGPTQPEKELMALLDAGTDHMLQLRGELVNFSKFLSKGIPRGDQSLKFAEQITNSVNQISVLYDKVESKAKSYPTTLPQTPCIELMSRFMQESSLDINYAQFLENVWQLALTQETYNQTYHYMFEFLRAVKRKNSIYAERIMYSGQADLHRTFIQMFKMAAQDARKRGWDVRQSEHSAISSVFELQYYGLVDIGSVRDAKQHPACLKMAMLINSGSFEFVQFIAPNEDWKYLDYYQYKDDNGIVIKGRKIDPFEPSRYQVYQRMTTTLNIHVIHNFNNQFLCEPKPLTFNKQLGYFAMFSNVFISKCRYCHKILRNFMPPLPLLVSAKEYCHEKCMP</sequence>
<proteinExistence type="inferred from homology"/>
<dbReference type="Proteomes" id="UP000298663">
    <property type="component" value="Unassembled WGS sequence"/>
</dbReference>
<keyword evidence="3" id="KW-0805">Transcription regulation</keyword>
<evidence type="ECO:0000256" key="2">
    <source>
        <dbReference type="ARBA" id="ARBA00008048"/>
    </source>
</evidence>
<evidence type="ECO:0000256" key="6">
    <source>
        <dbReference type="SAM" id="MobiDB-lite"/>
    </source>
</evidence>
<name>A0A4U5NIU9_STECR</name>
<feature type="region of interest" description="Disordered" evidence="6">
    <location>
        <begin position="1"/>
        <end position="21"/>
    </location>
</feature>
<reference evidence="7 8" key="1">
    <citation type="journal article" date="2015" name="Genome Biol.">
        <title>Comparative genomics of Steinernema reveals deeply conserved gene regulatory networks.</title>
        <authorList>
            <person name="Dillman A.R."/>
            <person name="Macchietto M."/>
            <person name="Porter C.F."/>
            <person name="Rogers A."/>
            <person name="Williams B."/>
            <person name="Antoshechkin I."/>
            <person name="Lee M.M."/>
            <person name="Goodwin Z."/>
            <person name="Lu X."/>
            <person name="Lewis E.E."/>
            <person name="Goodrich-Blair H."/>
            <person name="Stock S.P."/>
            <person name="Adams B.J."/>
            <person name="Sternberg P.W."/>
            <person name="Mortazavi A."/>
        </authorList>
    </citation>
    <scope>NUCLEOTIDE SEQUENCE [LARGE SCALE GENOMIC DNA]</scope>
    <source>
        <strain evidence="7 8">ALL</strain>
    </source>
</reference>
<evidence type="ECO:0000256" key="3">
    <source>
        <dbReference type="ARBA" id="ARBA00023015"/>
    </source>
</evidence>
<evidence type="ECO:0000256" key="1">
    <source>
        <dbReference type="ARBA" id="ARBA00004123"/>
    </source>
</evidence>
<comment type="subcellular location">
    <subcellularLocation>
        <location evidence="1">Nucleus</location>
    </subcellularLocation>
</comment>
<accession>A0A4U5NIU9</accession>
<dbReference type="EMBL" id="AZBU02000004">
    <property type="protein sequence ID" value="TKR83058.1"/>
    <property type="molecule type" value="Genomic_DNA"/>
</dbReference>
<keyword evidence="4" id="KW-0804">Transcription</keyword>
<dbReference type="AlphaFoldDB" id="A0A4U5NIU9"/>
<dbReference type="Pfam" id="PF11571">
    <property type="entry name" value="Med27"/>
    <property type="match status" value="1"/>
</dbReference>
<dbReference type="STRING" id="34508.A0A4U5NIU9"/>
<evidence type="ECO:0000256" key="4">
    <source>
        <dbReference type="ARBA" id="ARBA00023163"/>
    </source>
</evidence>
<protein>
    <recommendedName>
        <fullName evidence="9">Mediator of RNA polymerase II transcription subunit 27</fullName>
    </recommendedName>
</protein>
<evidence type="ECO:0000256" key="5">
    <source>
        <dbReference type="ARBA" id="ARBA00023242"/>
    </source>
</evidence>
<feature type="compositionally biased region" description="Pro residues" evidence="6">
    <location>
        <begin position="9"/>
        <end position="21"/>
    </location>
</feature>
<keyword evidence="5" id="KW-0539">Nucleus</keyword>
<comment type="similarity">
    <text evidence="2">Belongs to the Mediator complex subunit 27 family.</text>
</comment>
<dbReference type="GO" id="GO:0016592">
    <property type="term" value="C:mediator complex"/>
    <property type="evidence" value="ECO:0007669"/>
    <property type="project" value="InterPro"/>
</dbReference>
<keyword evidence="8" id="KW-1185">Reference proteome</keyword>
<organism evidence="7 8">
    <name type="scientific">Steinernema carpocapsae</name>
    <name type="common">Entomopathogenic nematode</name>
    <dbReference type="NCBI Taxonomy" id="34508"/>
    <lineage>
        <taxon>Eukaryota</taxon>
        <taxon>Metazoa</taxon>
        <taxon>Ecdysozoa</taxon>
        <taxon>Nematoda</taxon>
        <taxon>Chromadorea</taxon>
        <taxon>Rhabditida</taxon>
        <taxon>Tylenchina</taxon>
        <taxon>Panagrolaimomorpha</taxon>
        <taxon>Strongyloidoidea</taxon>
        <taxon>Steinernematidae</taxon>
        <taxon>Steinernema</taxon>
    </lineage>
</organism>
<comment type="caution">
    <text evidence="7">The sequence shown here is derived from an EMBL/GenBank/DDBJ whole genome shotgun (WGS) entry which is preliminary data.</text>
</comment>
<evidence type="ECO:0008006" key="9">
    <source>
        <dbReference type="Google" id="ProtNLM"/>
    </source>
</evidence>
<evidence type="ECO:0000313" key="8">
    <source>
        <dbReference type="Proteomes" id="UP000298663"/>
    </source>
</evidence>
<dbReference type="InterPro" id="IPR021627">
    <property type="entry name" value="Mediator_Med27"/>
</dbReference>
<gene>
    <name evidence="7" type="ORF">L596_016711</name>
</gene>
<dbReference type="OrthoDB" id="5864140at2759"/>